<dbReference type="Proteomes" id="UP000593833">
    <property type="component" value="Chromosome"/>
</dbReference>
<protein>
    <recommendedName>
        <fullName evidence="1">Dermonecrotic toxin N-terminal domain-containing protein</fullName>
    </recommendedName>
</protein>
<evidence type="ECO:0000259" key="1">
    <source>
        <dbReference type="Pfam" id="PF20178"/>
    </source>
</evidence>
<evidence type="ECO:0000313" key="3">
    <source>
        <dbReference type="Proteomes" id="UP000593833"/>
    </source>
</evidence>
<gene>
    <name evidence="2" type="ORF">IM720_00530</name>
</gene>
<dbReference type="InterPro" id="IPR046673">
    <property type="entry name" value="ToxA_N"/>
</dbReference>
<sequence length="1530" mass="170907">MNDVVSPENSEILTQLSSGPSVREVASATLRQALDEMYPELEINPDLATVYQPQWYPVDDTILPGKPHTETLTSALARSAFSGEPVTYLDREHYLAYRSTGKPQTHLPVRIDAIARLINELAPLMFVAYQEQQMEFWNQSDGRGPRWRALAQALRNAWNVQEVDGWDADDCAIARTVFHYPDYVERQPRDKYGTRAYLVDIDMQDGAANQHINVTAVAVLIASHGDRSIILSYSIIDGYRKFVDTQALGESLQACIGNSSGETLNWRLLEPDGDFFEHQACSLIGLQVEAIGSLGFLTAEPQDLLSLKEGSTEAAQLLRLDQSHMGHIRRALPQWLLQASQADQSAYGRYMIDLANQNARDEGKTFMDGLPTITDFTRQALKALLTRDHPEATGLDPEHIVITVTSQVIWGTVTIPGRTQTETFSLVELALQNLIALPLGNKTVSYKSGRPTPAWLTPTYVEQLVTQANIGQSYPAQVNTQLLTNTEQALKRQQLYRGQLRLQLPLLALQYKIRDQFNIDEQGYRYVRAAMATHAQERRVDGDEVVIRPLALRPKWRVLGGADTVDNMFIIGPQEPKNGPCLLYRPLSDAPLMQFPSLANLLYAIKQDTPLRQSVLAWLPEAVRSDYAQFVFPGSVPSPWILPTLLSEPVSSLVMSGPIEFSTQALSTDPFTELYNANARALVTLADRQSVSNAEARWESLKHAGWLILNNALPFLGRTVGAAAWIWQIMDDIQHIIDAEASGDRPASTSALVDAFLTLGLVLALHISLQHAPTRTLEKPALAPEPPLRRKPVFIQKPTVSTADLTPTHEPILRSSGALTRGRLSLAKLLDSFSLPKPEGLAAQTVTPGPHLHLYAKGQAWYAPVGERWFEVTIDENDAVMIIDPKDPRREGPSLINNRLGQWFVDTRLRLRGGGLRSRRKKGERLRPPKIHELREQLEAFDSRTMQRREQIIESQRAIDAATPADREAASTAFLTQVSTRLSELDVPIAQLKSLNLLDSVPNYQEAMLEYLDEQMILARSATAEQLERFQESLNTASQFLDDPEPSDTQAALEDCRAIDLQAQDLINRFSDLHSRFNEARALGEKGVMRAQHNEKLLPKIELENLKAFRITLSRFLCIKENAPASSAAARAVVNQIVEKTELAVQSLCETLQPDTPVPLDDQIEALDSLVEQFTSLDQSLADLPADFPDDVHRPALGDLRALTEEFSQRAVKRLTALLRQRKAWESHVAGPSRPVPRPQKKVIKTRFQGVVVGEERAPLSGESTPLVEVKQPLTGKVIALFHEKEPGVWVEHERPSAPSTHTMPRTVSAAIASGQTLLDEMEPFIERTKGLASDTRRLPVEIEERFHRQIKQLEQAGRDIEEALTASNLTESGAPSAALINRNLDTAVKRLYDEGRRLKLTMLKQRPPTAAHVELLYREKEIVIKPLPGSRSKLSGRNKGYLKEYEILDTQSSNALWYAHFHYKELVGPEEAYTAAHLKTKAQRRLGGKYQTPTRTDDHESIAVYRSEIGPHLARLLFFTQPAPSVPAP</sequence>
<feature type="domain" description="Dermonecrotic toxin N-terminal" evidence="1">
    <location>
        <begin position="367"/>
        <end position="615"/>
    </location>
</feature>
<name>A0A7M2J7Q2_PSEFL</name>
<organism evidence="2 3">
    <name type="scientific">Pseudomonas fluorescens</name>
    <dbReference type="NCBI Taxonomy" id="294"/>
    <lineage>
        <taxon>Bacteria</taxon>
        <taxon>Pseudomonadati</taxon>
        <taxon>Pseudomonadota</taxon>
        <taxon>Gammaproteobacteria</taxon>
        <taxon>Pseudomonadales</taxon>
        <taxon>Pseudomonadaceae</taxon>
        <taxon>Pseudomonas</taxon>
    </lineage>
</organism>
<proteinExistence type="predicted"/>
<dbReference type="RefSeq" id="WP_193689977.1">
    <property type="nucleotide sequence ID" value="NZ_CP063233.1"/>
</dbReference>
<dbReference type="EMBL" id="CP063233">
    <property type="protein sequence ID" value="QOU05249.1"/>
    <property type="molecule type" value="Genomic_DNA"/>
</dbReference>
<dbReference type="Pfam" id="PF20178">
    <property type="entry name" value="ToxA_N"/>
    <property type="match status" value="1"/>
</dbReference>
<reference evidence="2 3" key="1">
    <citation type="submission" date="2020-10" db="EMBL/GenBank/DDBJ databases">
        <title>Complete genome sequence of a novel Pseudomonas fluorescens strain isolated from the flower of kumarahou (Pomaderris kumeraho).</title>
        <authorList>
            <person name="Summers M.C."/>
            <person name="Nowak V."/>
            <person name="Fairhurst M.J."/>
            <person name="Owen J.G."/>
            <person name="Gerth M.L."/>
            <person name="Patrick W.M."/>
        </authorList>
    </citation>
    <scope>NUCLEOTIDE SEQUENCE [LARGE SCALE GENOMIC DNA]</scope>
    <source>
        <strain evidence="2 3">KF1</strain>
    </source>
</reference>
<accession>A0A7M2J7Q2</accession>
<evidence type="ECO:0000313" key="2">
    <source>
        <dbReference type="EMBL" id="QOU05249.1"/>
    </source>
</evidence>